<dbReference type="CDD" id="cd01891">
    <property type="entry name" value="TypA_BipA"/>
    <property type="match status" value="1"/>
</dbReference>
<feature type="region of interest" description="Disordered" evidence="5">
    <location>
        <begin position="603"/>
        <end position="622"/>
    </location>
</feature>
<protein>
    <recommendedName>
        <fullName evidence="4">Large ribosomal subunit assembly factor BipA</fullName>
        <ecNumber evidence="4">3.6.5.-</ecNumber>
    </recommendedName>
    <alternativeName>
        <fullName evidence="4">GTP-binding protein BipA</fullName>
    </alternativeName>
</protein>
<dbReference type="Pfam" id="PF21018">
    <property type="entry name" value="BipA_C"/>
    <property type="match status" value="1"/>
</dbReference>
<dbReference type="CDD" id="cd03710">
    <property type="entry name" value="BipA_TypA_C"/>
    <property type="match status" value="1"/>
</dbReference>
<dbReference type="STRING" id="1291764.GCA_001311235_01797"/>
<keyword evidence="2 4" id="KW-0342">GTP-binding</keyword>
<comment type="function">
    <text evidence="4">A 50S ribosomal subunit assembly protein with GTPase activity, required for 50S subunit assembly at low temperatures, may also play a role in translation. Binds GTP and analogs. Binds the 70S ribosome between the 30S and 50S subunits, in a similar position as ribosome-bound EF-G; it contacts a number of ribosomal proteins, both rRNAs and the A-site tRNA.</text>
</comment>
<proteinExistence type="inferred from homology"/>
<keyword evidence="4" id="KW-0378">Hydrolase</keyword>
<dbReference type="NCBIfam" id="TIGR00231">
    <property type="entry name" value="small_GTP"/>
    <property type="match status" value="1"/>
</dbReference>
<dbReference type="InterPro" id="IPR004161">
    <property type="entry name" value="EFTu-like_2"/>
</dbReference>
<dbReference type="PRINTS" id="PR00315">
    <property type="entry name" value="ELONGATNFCT"/>
</dbReference>
<dbReference type="GO" id="GO:0019843">
    <property type="term" value="F:rRNA binding"/>
    <property type="evidence" value="ECO:0007669"/>
    <property type="project" value="UniProtKB-KW"/>
</dbReference>
<evidence type="ECO:0000256" key="3">
    <source>
        <dbReference type="ARBA" id="ARBA00048548"/>
    </source>
</evidence>
<comment type="subcellular location">
    <subcellularLocation>
        <location evidence="4">Cytoplasm</location>
    </subcellularLocation>
    <text evidence="4">Binds to ribosomes.</text>
</comment>
<dbReference type="InterPro" id="IPR035647">
    <property type="entry name" value="EFG_III/V"/>
</dbReference>
<dbReference type="GO" id="GO:0010467">
    <property type="term" value="P:gene expression"/>
    <property type="evidence" value="ECO:0007669"/>
    <property type="project" value="UniProtKB-ARBA"/>
</dbReference>
<dbReference type="InterPro" id="IPR027417">
    <property type="entry name" value="P-loop_NTPase"/>
</dbReference>
<comment type="catalytic activity">
    <reaction evidence="3 4">
        <text>GTP + H2O = GDP + phosphate + H(+)</text>
        <dbReference type="Rhea" id="RHEA:19669"/>
        <dbReference type="ChEBI" id="CHEBI:15377"/>
        <dbReference type="ChEBI" id="CHEBI:15378"/>
        <dbReference type="ChEBI" id="CHEBI:37565"/>
        <dbReference type="ChEBI" id="CHEBI:43474"/>
        <dbReference type="ChEBI" id="CHEBI:58189"/>
    </reaction>
</comment>
<dbReference type="SUPFAM" id="SSF52540">
    <property type="entry name" value="P-loop containing nucleoside triphosphate hydrolases"/>
    <property type="match status" value="1"/>
</dbReference>
<keyword evidence="1 4" id="KW-0547">Nucleotide-binding</keyword>
<organism evidence="7 8">
    <name type="scientific">Lactococcus fujiensis JCM 16395</name>
    <dbReference type="NCBI Taxonomy" id="1291764"/>
    <lineage>
        <taxon>Bacteria</taxon>
        <taxon>Bacillati</taxon>
        <taxon>Bacillota</taxon>
        <taxon>Bacilli</taxon>
        <taxon>Lactobacillales</taxon>
        <taxon>Streptococcaceae</taxon>
        <taxon>Lactococcus</taxon>
    </lineage>
</organism>
<feature type="domain" description="Tr-type G" evidence="6">
    <location>
        <begin position="9"/>
        <end position="206"/>
    </location>
</feature>
<dbReference type="GO" id="GO:1990904">
    <property type="term" value="C:ribonucleoprotein complex"/>
    <property type="evidence" value="ECO:0007669"/>
    <property type="project" value="TreeGrafter"/>
</dbReference>
<dbReference type="PANTHER" id="PTHR42908">
    <property type="entry name" value="TRANSLATION ELONGATION FACTOR-RELATED"/>
    <property type="match status" value="1"/>
</dbReference>
<dbReference type="GO" id="GO:0005525">
    <property type="term" value="F:GTP binding"/>
    <property type="evidence" value="ECO:0007669"/>
    <property type="project" value="UniProtKB-UniRule"/>
</dbReference>
<dbReference type="InterPro" id="IPR005225">
    <property type="entry name" value="Small_GTP-bd"/>
</dbReference>
<evidence type="ECO:0000313" key="7">
    <source>
        <dbReference type="EMBL" id="PCR99787.1"/>
    </source>
</evidence>
<dbReference type="SUPFAM" id="SSF54980">
    <property type="entry name" value="EF-G C-terminal domain-like"/>
    <property type="match status" value="2"/>
</dbReference>
<keyword evidence="8" id="KW-1185">Reference proteome</keyword>
<dbReference type="InterPro" id="IPR035651">
    <property type="entry name" value="BipA_V"/>
</dbReference>
<keyword evidence="4" id="KW-0963">Cytoplasm</keyword>
<dbReference type="FunFam" id="2.40.50.250:FF:000001">
    <property type="entry name" value="GTP-binding protein TypA"/>
    <property type="match status" value="1"/>
</dbReference>
<keyword evidence="4" id="KW-0694">RNA-binding</keyword>
<dbReference type="InterPro" id="IPR000640">
    <property type="entry name" value="EFG_V-like"/>
</dbReference>
<evidence type="ECO:0000256" key="2">
    <source>
        <dbReference type="ARBA" id="ARBA00023134"/>
    </source>
</evidence>
<dbReference type="EC" id="3.6.5.-" evidence="4"/>
<evidence type="ECO:0000256" key="5">
    <source>
        <dbReference type="SAM" id="MobiDB-lite"/>
    </source>
</evidence>
<dbReference type="GO" id="GO:0009409">
    <property type="term" value="P:response to cold"/>
    <property type="evidence" value="ECO:0007669"/>
    <property type="project" value="UniProtKB-ARBA"/>
</dbReference>
<dbReference type="FunFam" id="3.30.70.240:FF:000002">
    <property type="entry name" value="GTP-binding protein TypA"/>
    <property type="match status" value="1"/>
</dbReference>
<dbReference type="EMBL" id="JXJU01000006">
    <property type="protein sequence ID" value="PCR99787.1"/>
    <property type="molecule type" value="Genomic_DNA"/>
</dbReference>
<dbReference type="Gene3D" id="3.30.70.870">
    <property type="entry name" value="Elongation Factor G (Translational Gtpase), domain 3"/>
    <property type="match status" value="1"/>
</dbReference>
<dbReference type="InterPro" id="IPR000795">
    <property type="entry name" value="T_Tr_GTP-bd_dom"/>
</dbReference>
<dbReference type="FunFam" id="3.30.70.870:FF:000003">
    <property type="entry name" value="GTP-binding protein TypA"/>
    <property type="match status" value="1"/>
</dbReference>
<dbReference type="GO" id="GO:0000049">
    <property type="term" value="F:tRNA binding"/>
    <property type="evidence" value="ECO:0007669"/>
    <property type="project" value="UniProtKB-KW"/>
</dbReference>
<dbReference type="Gene3D" id="2.40.30.10">
    <property type="entry name" value="Translation factors"/>
    <property type="match status" value="1"/>
</dbReference>
<evidence type="ECO:0000256" key="1">
    <source>
        <dbReference type="ARBA" id="ARBA00022741"/>
    </source>
</evidence>
<dbReference type="Gene3D" id="2.40.50.250">
    <property type="entry name" value="bipa protein"/>
    <property type="match status" value="1"/>
</dbReference>
<dbReference type="AlphaFoldDB" id="A0A2A5RKR9"/>
<dbReference type="GO" id="GO:0005829">
    <property type="term" value="C:cytosol"/>
    <property type="evidence" value="ECO:0007669"/>
    <property type="project" value="TreeGrafter"/>
</dbReference>
<evidence type="ECO:0000256" key="4">
    <source>
        <dbReference type="HAMAP-Rule" id="MF_00849"/>
    </source>
</evidence>
<dbReference type="PROSITE" id="PS51722">
    <property type="entry name" value="G_TR_2"/>
    <property type="match status" value="1"/>
</dbReference>
<evidence type="ECO:0000313" key="8">
    <source>
        <dbReference type="Proteomes" id="UP000218181"/>
    </source>
</evidence>
<name>A0A2A5RKR9_9LACT</name>
<comment type="subunit">
    <text evidence="4">Monomer.</text>
</comment>
<keyword evidence="4" id="KW-0699">rRNA-binding</keyword>
<dbReference type="SUPFAM" id="SSF50447">
    <property type="entry name" value="Translation proteins"/>
    <property type="match status" value="1"/>
</dbReference>
<dbReference type="GO" id="GO:0003924">
    <property type="term" value="F:GTPase activity"/>
    <property type="evidence" value="ECO:0007669"/>
    <property type="project" value="UniProtKB-UniRule"/>
</dbReference>
<dbReference type="CDD" id="cd16263">
    <property type="entry name" value="BipA_III"/>
    <property type="match status" value="1"/>
</dbReference>
<feature type="binding site" evidence="4">
    <location>
        <begin position="134"/>
        <end position="137"/>
    </location>
    <ligand>
        <name>GTP</name>
        <dbReference type="ChEBI" id="CHEBI:37565"/>
    </ligand>
</feature>
<dbReference type="InterPro" id="IPR006298">
    <property type="entry name" value="BipA"/>
</dbReference>
<dbReference type="Gene3D" id="3.40.50.300">
    <property type="entry name" value="P-loop containing nucleotide triphosphate hydrolases"/>
    <property type="match status" value="1"/>
</dbReference>
<gene>
    <name evidence="4" type="primary">bipA</name>
    <name evidence="7" type="ORF">RT41_GL001593</name>
</gene>
<dbReference type="NCBIfam" id="TIGR01394">
    <property type="entry name" value="TypA_BipA"/>
    <property type="match status" value="1"/>
</dbReference>
<comment type="similarity">
    <text evidence="4">Belongs to the TRAFAC class translation factor GTPase superfamily. Classic translation factor GTPase family. BipA subfamily.</text>
</comment>
<dbReference type="FunFam" id="2.40.30.10:FF:000016">
    <property type="entry name" value="GTP-binding protein TypA"/>
    <property type="match status" value="1"/>
</dbReference>
<dbReference type="PANTHER" id="PTHR42908:SF8">
    <property type="entry name" value="TR-TYPE G DOMAIN-CONTAINING PROTEIN"/>
    <property type="match status" value="1"/>
</dbReference>
<dbReference type="InterPro" id="IPR047041">
    <property type="entry name" value="BipA_GTP-bd_dom"/>
</dbReference>
<dbReference type="Pfam" id="PF00679">
    <property type="entry name" value="EFG_C"/>
    <property type="match status" value="1"/>
</dbReference>
<dbReference type="CDD" id="cd03691">
    <property type="entry name" value="BipA_TypA_II"/>
    <property type="match status" value="1"/>
</dbReference>
<sequence length="622" mass="70046">MIKLTKLREDIRNVAIIAHVDHGKTTLVDELLKQSHTLNARTQLQERAMDSNALEQERGITILAKNTAVEYDGHRINILDTPGHADFGGEVERIMKMVDGVVLVVDAYEGTMPQTRFVLKKALAQHLTPIVVVNKIDKPSARPQEVVDEVLDLFIELGADEDQLEFPVVYASALNGTSSMSDDPADQEHTMNNVFDTILEHIPAPVDNSDEPLQFQVSLLDYNEFVGRIGIGRVFRGTIKVGDQVTLSKLDGSTKNFRVTKMFGFFGLERQEIQEAKAGDLIAMSGMEDIFVGETVTPIDHVEPLPLLHIDEPTLKMTFLVNNSPFAGREGKWVTSRKIEERLNQELQTDVSLRVVNTESPDKWEVSGRGELHLSILIETMRREGYELQVSRPQVIIKEIDGVQCEPFERVQIDTPEEYQGSIIQALSERKGEMLDMINEGNNQVRLVFLVPARGLLGFTTEFMSMTRGYGIMNHTFDQYKPYIRGVNIGGRNRGALVSADTGTATHYAIMYVEERGTIFIEPGTEVYEGMIVGQNSRENDITVNITRMKQQTNVRSSNKDSTVVIKAAKIMTLEESLEFLNDDEYMEVTPESIRVRKQELNKGMREKAAKKRKQAEMELEG</sequence>
<dbReference type="SMART" id="SM00838">
    <property type="entry name" value="EFG_C"/>
    <property type="match status" value="1"/>
</dbReference>
<keyword evidence="4" id="KW-0820">tRNA-binding</keyword>
<dbReference type="GO" id="GO:0043022">
    <property type="term" value="F:ribosome binding"/>
    <property type="evidence" value="ECO:0007669"/>
    <property type="project" value="UniProtKB-UniRule"/>
</dbReference>
<accession>A0A2A5RKR9</accession>
<dbReference type="InterPro" id="IPR009000">
    <property type="entry name" value="Transl_B-barrel_sf"/>
</dbReference>
<reference evidence="7 8" key="1">
    <citation type="submission" date="2014-12" db="EMBL/GenBank/DDBJ databases">
        <title>Draft genome sequences of 10 type strains of Lactococcus.</title>
        <authorList>
            <person name="Sun Z."/>
            <person name="Zhong Z."/>
            <person name="Liu W."/>
            <person name="Zhang W."/>
            <person name="Zhang H."/>
        </authorList>
    </citation>
    <scope>NUCLEOTIDE SEQUENCE [LARGE SCALE GENOMIC DNA]</scope>
    <source>
        <strain evidence="7 8">JCM 16395</strain>
    </source>
</reference>
<dbReference type="Pfam" id="PF03144">
    <property type="entry name" value="GTP_EFTU_D2"/>
    <property type="match status" value="1"/>
</dbReference>
<comment type="caution">
    <text evidence="7">The sequence shown here is derived from an EMBL/GenBank/DDBJ whole genome shotgun (WGS) entry which is preliminary data.</text>
</comment>
<dbReference type="InterPro" id="IPR042116">
    <property type="entry name" value="TypA/BipA_C"/>
</dbReference>
<feature type="binding site" evidence="4">
    <location>
        <begin position="21"/>
        <end position="26"/>
    </location>
    <ligand>
        <name>GTP</name>
        <dbReference type="ChEBI" id="CHEBI:37565"/>
    </ligand>
</feature>
<keyword evidence="4" id="KW-0690">Ribosome biogenesis</keyword>
<dbReference type="InterPro" id="IPR047042">
    <property type="entry name" value="BipA_II"/>
</dbReference>
<dbReference type="HAMAP" id="MF_00849">
    <property type="entry name" value="BipA"/>
    <property type="match status" value="1"/>
</dbReference>
<dbReference type="Pfam" id="PF00009">
    <property type="entry name" value="GTP_EFTU"/>
    <property type="match status" value="1"/>
</dbReference>
<dbReference type="InterPro" id="IPR031157">
    <property type="entry name" value="G_TR_CS"/>
</dbReference>
<dbReference type="InterPro" id="IPR047043">
    <property type="entry name" value="BipA_III"/>
</dbReference>
<dbReference type="PROSITE" id="PS00301">
    <property type="entry name" value="G_TR_1"/>
    <property type="match status" value="1"/>
</dbReference>
<dbReference type="InterPro" id="IPR048876">
    <property type="entry name" value="BipA_C"/>
</dbReference>
<dbReference type="FunFam" id="3.40.50.300:FF:000055">
    <property type="entry name" value="GTP-binding protein TypA"/>
    <property type="match status" value="1"/>
</dbReference>
<dbReference type="Proteomes" id="UP000218181">
    <property type="component" value="Unassembled WGS sequence"/>
</dbReference>
<dbReference type="OrthoDB" id="9801591at2"/>
<evidence type="ECO:0000259" key="6">
    <source>
        <dbReference type="PROSITE" id="PS51722"/>
    </source>
</evidence>
<dbReference type="GO" id="GO:0000027">
    <property type="term" value="P:ribosomal large subunit assembly"/>
    <property type="evidence" value="ECO:0007669"/>
    <property type="project" value="UniProtKB-UniRule"/>
</dbReference>
<dbReference type="Gene3D" id="3.30.70.240">
    <property type="match status" value="1"/>
</dbReference>